<dbReference type="Proteomes" id="UP000658613">
    <property type="component" value="Unassembled WGS sequence"/>
</dbReference>
<accession>A0A931GTD7</accession>
<evidence type="ECO:0000259" key="4">
    <source>
        <dbReference type="Pfam" id="PF01872"/>
    </source>
</evidence>
<dbReference type="InterPro" id="IPR002734">
    <property type="entry name" value="RibDG_C"/>
</dbReference>
<comment type="caution">
    <text evidence="5">The sequence shown here is derived from an EMBL/GenBank/DDBJ whole genome shotgun (WGS) entry which is preliminary data.</text>
</comment>
<organism evidence="5 6">
    <name type="scientific">Corynebacterium aquatimens</name>
    <dbReference type="NCBI Taxonomy" id="1190508"/>
    <lineage>
        <taxon>Bacteria</taxon>
        <taxon>Bacillati</taxon>
        <taxon>Actinomycetota</taxon>
        <taxon>Actinomycetes</taxon>
        <taxon>Mycobacteriales</taxon>
        <taxon>Corynebacteriaceae</taxon>
        <taxon>Corynebacterium</taxon>
    </lineage>
</organism>
<dbReference type="InterPro" id="IPR050765">
    <property type="entry name" value="Riboflavin_Biosynth_HTPR"/>
</dbReference>
<dbReference type="EMBL" id="JADOUE010000001">
    <property type="protein sequence ID" value="MBG6121740.1"/>
    <property type="molecule type" value="Genomic_DNA"/>
</dbReference>
<evidence type="ECO:0000256" key="1">
    <source>
        <dbReference type="ARBA" id="ARBA00005104"/>
    </source>
</evidence>
<dbReference type="AlphaFoldDB" id="A0A931GTD7"/>
<gene>
    <name evidence="5" type="ORF">IW254_000709</name>
</gene>
<dbReference type="InterPro" id="IPR024072">
    <property type="entry name" value="DHFR-like_dom_sf"/>
</dbReference>
<evidence type="ECO:0000313" key="6">
    <source>
        <dbReference type="Proteomes" id="UP000658613"/>
    </source>
</evidence>
<reference evidence="5" key="1">
    <citation type="submission" date="2020-11" db="EMBL/GenBank/DDBJ databases">
        <title>Sequencing the genomes of 1000 actinobacteria strains.</title>
        <authorList>
            <person name="Klenk H.-P."/>
        </authorList>
    </citation>
    <scope>NUCLEOTIDE SEQUENCE</scope>
    <source>
        <strain evidence="5">DSM 45632</strain>
    </source>
</reference>
<evidence type="ECO:0000256" key="2">
    <source>
        <dbReference type="ARBA" id="ARBA00022857"/>
    </source>
</evidence>
<name>A0A931GTD7_9CORY</name>
<dbReference type="SUPFAM" id="SSF53597">
    <property type="entry name" value="Dihydrofolate reductase-like"/>
    <property type="match status" value="1"/>
</dbReference>
<dbReference type="PANTHER" id="PTHR38011:SF7">
    <property type="entry name" value="2,5-DIAMINO-6-RIBOSYLAMINO-4(3H)-PYRIMIDINONE 5'-PHOSPHATE REDUCTASE"/>
    <property type="match status" value="1"/>
</dbReference>
<dbReference type="GO" id="GO:0009231">
    <property type="term" value="P:riboflavin biosynthetic process"/>
    <property type="evidence" value="ECO:0007669"/>
    <property type="project" value="InterPro"/>
</dbReference>
<evidence type="ECO:0000313" key="5">
    <source>
        <dbReference type="EMBL" id="MBG6121740.1"/>
    </source>
</evidence>
<keyword evidence="3" id="KW-0560">Oxidoreductase</keyword>
<sequence>MNASIDLDELLGPLSPAGVPELRAVMVNTLFGSFTIDGTSGGLGNDNDTAVLLGLREWADAVLVTSGTVKKEHYGASDTPLAVVSRSLDFDTDSELFDGEGPIILTPQASFDDSSQEMADRRNALESAGAQIVSTGGGSPAEIVDTLRGRGYARISCEGGPSLYAALLADGLVDVLHLTTDPRVPNEMTSLKLTDLGSVDTSRWVLEHLTSDEDSMIFTRYRRGNGNGK</sequence>
<dbReference type="GO" id="GO:0008703">
    <property type="term" value="F:5-amino-6-(5-phosphoribosylamino)uracil reductase activity"/>
    <property type="evidence" value="ECO:0007669"/>
    <property type="project" value="InterPro"/>
</dbReference>
<dbReference type="Pfam" id="PF01872">
    <property type="entry name" value="RibD_C"/>
    <property type="match status" value="1"/>
</dbReference>
<dbReference type="PANTHER" id="PTHR38011">
    <property type="entry name" value="DIHYDROFOLATE REDUCTASE FAMILY PROTEIN (AFU_ORTHOLOGUE AFUA_8G06820)"/>
    <property type="match status" value="1"/>
</dbReference>
<proteinExistence type="predicted"/>
<feature type="domain" description="Bacterial bifunctional deaminase-reductase C-terminal" evidence="4">
    <location>
        <begin position="36"/>
        <end position="184"/>
    </location>
</feature>
<protein>
    <submittedName>
        <fullName evidence="5">Riboflavin biosynthesis pyrimidine reductase</fullName>
    </submittedName>
</protein>
<keyword evidence="6" id="KW-1185">Reference proteome</keyword>
<comment type="pathway">
    <text evidence="1">Cofactor biosynthesis; riboflavin biosynthesis.</text>
</comment>
<evidence type="ECO:0000256" key="3">
    <source>
        <dbReference type="ARBA" id="ARBA00023002"/>
    </source>
</evidence>
<dbReference type="Gene3D" id="3.40.430.10">
    <property type="entry name" value="Dihydrofolate Reductase, subunit A"/>
    <property type="match status" value="1"/>
</dbReference>
<keyword evidence="2" id="KW-0521">NADP</keyword>